<dbReference type="RefSeq" id="WP_013808160.1">
    <property type="nucleotide sequence ID" value="NC_015564.1"/>
</dbReference>
<keyword evidence="1" id="KW-0472">Membrane</keyword>
<dbReference type="OrthoDB" id="4774349at2"/>
<evidence type="ECO:0000313" key="3">
    <source>
        <dbReference type="Proteomes" id="UP000009235"/>
    </source>
</evidence>
<dbReference type="KEGG" id="asd:AS9A_3370"/>
<sequence length="152" mass="15866">MRGVADAARAARLPLGNPADLARIDYIILGLLCVDGFVLGLVSVFYLPSYLGGVPFPFSVFLAAIGNILLVEAARRLGFRRSLAALPVVGWVVAVLLAFAGGPGGDIVVPAADARGLFLVVGGLVPVGFWLFRDVVQRDPPQAPLGAKTRTS</sequence>
<feature type="transmembrane region" description="Helical" evidence="1">
    <location>
        <begin position="53"/>
        <end position="71"/>
    </location>
</feature>
<dbReference type="STRING" id="443218.AS9A_3370"/>
<dbReference type="Proteomes" id="UP000009235">
    <property type="component" value="Chromosome"/>
</dbReference>
<dbReference type="HOGENOM" id="CLU_144608_0_0_11"/>
<reference evidence="2 3" key="1">
    <citation type="journal article" date="2011" name="J. Bacteriol.">
        <title>Complete genome sequence of Amycolicicoccus subflavus DQS3-9A1T, an actinomycete isolated from crude oil-polluted soil.</title>
        <authorList>
            <person name="Cai M."/>
            <person name="Chen W.M."/>
            <person name="Nie Y."/>
            <person name="Chi C.Q."/>
            <person name="Wang Y.N."/>
            <person name="Tang Y.Q."/>
            <person name="Li G.Y."/>
            <person name="Wu X.L."/>
        </authorList>
    </citation>
    <scope>NUCLEOTIDE SEQUENCE [LARGE SCALE GENOMIC DNA]</scope>
    <source>
        <strain evidence="3">DSM 45089 / DQS3-9A1</strain>
    </source>
</reference>
<protein>
    <submittedName>
        <fullName evidence="2">Hypothetical membrane protein</fullName>
    </submittedName>
</protein>
<dbReference type="AlphaFoldDB" id="F6EPZ0"/>
<gene>
    <name evidence="2" type="ordered locus">AS9A_3370</name>
</gene>
<feature type="transmembrane region" description="Helical" evidence="1">
    <location>
        <begin position="114"/>
        <end position="132"/>
    </location>
</feature>
<feature type="transmembrane region" description="Helical" evidence="1">
    <location>
        <begin position="26"/>
        <end position="47"/>
    </location>
</feature>
<keyword evidence="1" id="KW-1133">Transmembrane helix</keyword>
<accession>F6EPZ0</accession>
<keyword evidence="1" id="KW-0812">Transmembrane</keyword>
<dbReference type="EMBL" id="CP002786">
    <property type="protein sequence ID" value="AEF41811.1"/>
    <property type="molecule type" value="Genomic_DNA"/>
</dbReference>
<keyword evidence="3" id="KW-1185">Reference proteome</keyword>
<dbReference type="eggNOG" id="ENOG5031QBU">
    <property type="taxonomic scope" value="Bacteria"/>
</dbReference>
<evidence type="ECO:0000313" key="2">
    <source>
        <dbReference type="EMBL" id="AEF41811.1"/>
    </source>
</evidence>
<organism evidence="2 3">
    <name type="scientific">Hoyosella subflava (strain DSM 45089 / JCM 17490 / NBRC 109087 / DQS3-9A1)</name>
    <name type="common">Amycolicicoccus subflavus</name>
    <dbReference type="NCBI Taxonomy" id="443218"/>
    <lineage>
        <taxon>Bacteria</taxon>
        <taxon>Bacillati</taxon>
        <taxon>Actinomycetota</taxon>
        <taxon>Actinomycetes</taxon>
        <taxon>Mycobacteriales</taxon>
        <taxon>Hoyosellaceae</taxon>
        <taxon>Hoyosella</taxon>
    </lineage>
</organism>
<feature type="transmembrane region" description="Helical" evidence="1">
    <location>
        <begin position="83"/>
        <end position="102"/>
    </location>
</feature>
<proteinExistence type="predicted"/>
<name>F6EPZ0_HOYSD</name>
<evidence type="ECO:0000256" key="1">
    <source>
        <dbReference type="SAM" id="Phobius"/>
    </source>
</evidence>